<dbReference type="AlphaFoldDB" id="A0A0F9NRH3"/>
<organism evidence="1">
    <name type="scientific">marine sediment metagenome</name>
    <dbReference type="NCBI Taxonomy" id="412755"/>
    <lineage>
        <taxon>unclassified sequences</taxon>
        <taxon>metagenomes</taxon>
        <taxon>ecological metagenomes</taxon>
    </lineage>
</organism>
<evidence type="ECO:0000313" key="1">
    <source>
        <dbReference type="EMBL" id="KKM83812.1"/>
    </source>
</evidence>
<proteinExistence type="predicted"/>
<protein>
    <submittedName>
        <fullName evidence="1">Uncharacterized protein</fullName>
    </submittedName>
</protein>
<gene>
    <name evidence="1" type="ORF">LCGC14_1305470</name>
</gene>
<sequence>MHKREVEFAGCLLEIGGPPVAFYHKDDRPVSTTGYMFAASHWYKRNIEKPITRDPADLNIEFHTWWTNYKQWIEENHRG</sequence>
<accession>A0A0F9NRH3</accession>
<name>A0A0F9NRH3_9ZZZZ</name>
<reference evidence="1" key="1">
    <citation type="journal article" date="2015" name="Nature">
        <title>Complex archaea that bridge the gap between prokaryotes and eukaryotes.</title>
        <authorList>
            <person name="Spang A."/>
            <person name="Saw J.H."/>
            <person name="Jorgensen S.L."/>
            <person name="Zaremba-Niedzwiedzka K."/>
            <person name="Martijn J."/>
            <person name="Lind A.E."/>
            <person name="van Eijk R."/>
            <person name="Schleper C."/>
            <person name="Guy L."/>
            <person name="Ettema T.J."/>
        </authorList>
    </citation>
    <scope>NUCLEOTIDE SEQUENCE</scope>
</reference>
<dbReference type="EMBL" id="LAZR01007660">
    <property type="protein sequence ID" value="KKM83812.1"/>
    <property type="molecule type" value="Genomic_DNA"/>
</dbReference>
<comment type="caution">
    <text evidence="1">The sequence shown here is derived from an EMBL/GenBank/DDBJ whole genome shotgun (WGS) entry which is preliminary data.</text>
</comment>